<accession>A0AAD3SCF4</accession>
<keyword evidence="1" id="KW-1133">Transmembrane helix</keyword>
<keyword evidence="1" id="KW-0472">Membrane</keyword>
<keyword evidence="3" id="KW-1185">Reference proteome</keyword>
<reference evidence="2" key="1">
    <citation type="submission" date="2023-05" db="EMBL/GenBank/DDBJ databases">
        <title>Nepenthes gracilis genome sequencing.</title>
        <authorList>
            <person name="Fukushima K."/>
        </authorList>
    </citation>
    <scope>NUCLEOTIDE SEQUENCE</scope>
    <source>
        <strain evidence="2">SING2019-196</strain>
    </source>
</reference>
<evidence type="ECO:0000313" key="2">
    <source>
        <dbReference type="EMBL" id="GMH08643.1"/>
    </source>
</evidence>
<proteinExistence type="predicted"/>
<evidence type="ECO:0000256" key="1">
    <source>
        <dbReference type="SAM" id="Phobius"/>
    </source>
</evidence>
<sequence>MACYLRKIPSAQQIFLIHGRLVFGRDARSLLVTILLILVPAAIFSTFVARMLGLEFLAYNAGYAILGVAIVSTVYVLVLLIYTSIRDLGIIPRNLPPPEEELYFESSVSTEDGDRTTPILQLPRTKDVIVYGVLAG</sequence>
<evidence type="ECO:0000313" key="3">
    <source>
        <dbReference type="Proteomes" id="UP001279734"/>
    </source>
</evidence>
<dbReference type="Proteomes" id="UP001279734">
    <property type="component" value="Unassembled WGS sequence"/>
</dbReference>
<keyword evidence="1" id="KW-0812">Transmembrane</keyword>
<dbReference type="AlphaFoldDB" id="A0AAD3SCF4"/>
<dbReference type="EMBL" id="BSYO01000008">
    <property type="protein sequence ID" value="GMH08643.1"/>
    <property type="molecule type" value="Genomic_DNA"/>
</dbReference>
<feature type="transmembrane region" description="Helical" evidence="1">
    <location>
        <begin position="30"/>
        <end position="49"/>
    </location>
</feature>
<gene>
    <name evidence="2" type="ORF">Nepgr_010483</name>
</gene>
<feature type="transmembrane region" description="Helical" evidence="1">
    <location>
        <begin position="61"/>
        <end position="83"/>
    </location>
</feature>
<comment type="caution">
    <text evidence="2">The sequence shown here is derived from an EMBL/GenBank/DDBJ whole genome shotgun (WGS) entry which is preliminary data.</text>
</comment>
<organism evidence="2 3">
    <name type="scientific">Nepenthes gracilis</name>
    <name type="common">Slender pitcher plant</name>
    <dbReference type="NCBI Taxonomy" id="150966"/>
    <lineage>
        <taxon>Eukaryota</taxon>
        <taxon>Viridiplantae</taxon>
        <taxon>Streptophyta</taxon>
        <taxon>Embryophyta</taxon>
        <taxon>Tracheophyta</taxon>
        <taxon>Spermatophyta</taxon>
        <taxon>Magnoliopsida</taxon>
        <taxon>eudicotyledons</taxon>
        <taxon>Gunneridae</taxon>
        <taxon>Pentapetalae</taxon>
        <taxon>Caryophyllales</taxon>
        <taxon>Nepenthaceae</taxon>
        <taxon>Nepenthes</taxon>
    </lineage>
</organism>
<protein>
    <submittedName>
        <fullName evidence="2">Uncharacterized protein</fullName>
    </submittedName>
</protein>
<name>A0AAD3SCF4_NEPGR</name>